<keyword evidence="4" id="KW-1185">Reference proteome</keyword>
<organism evidence="3 4">
    <name type="scientific">Saguinus oedipus</name>
    <name type="common">Cotton-top tamarin</name>
    <name type="synonym">Oedipomidas oedipus</name>
    <dbReference type="NCBI Taxonomy" id="9490"/>
    <lineage>
        <taxon>Eukaryota</taxon>
        <taxon>Metazoa</taxon>
        <taxon>Chordata</taxon>
        <taxon>Craniata</taxon>
        <taxon>Vertebrata</taxon>
        <taxon>Euteleostomi</taxon>
        <taxon>Mammalia</taxon>
        <taxon>Eutheria</taxon>
        <taxon>Euarchontoglires</taxon>
        <taxon>Primates</taxon>
        <taxon>Haplorrhini</taxon>
        <taxon>Platyrrhini</taxon>
        <taxon>Cebidae</taxon>
        <taxon>Callitrichinae</taxon>
        <taxon>Saguinus</taxon>
    </lineage>
</organism>
<dbReference type="InterPro" id="IPR021816">
    <property type="entry name" value="DOCK_C/D_N"/>
</dbReference>
<accession>A0ABQ9TRI0</accession>
<protein>
    <submittedName>
        <fullName evidence="3">Dedicator of cytokinesis protein 6</fullName>
    </submittedName>
</protein>
<feature type="compositionally biased region" description="Pro residues" evidence="1">
    <location>
        <begin position="16"/>
        <end position="27"/>
    </location>
</feature>
<feature type="region of interest" description="Disordered" evidence="1">
    <location>
        <begin position="1"/>
        <end position="36"/>
    </location>
</feature>
<dbReference type="Pfam" id="PF11878">
    <property type="entry name" value="DOCK_C-D_N"/>
    <property type="match status" value="1"/>
</dbReference>
<reference evidence="3 4" key="1">
    <citation type="submission" date="2023-05" db="EMBL/GenBank/DDBJ databases">
        <title>B98-5 Cell Line De Novo Hybrid Assembly: An Optical Mapping Approach.</title>
        <authorList>
            <person name="Kananen K."/>
            <person name="Auerbach J.A."/>
            <person name="Kautto E."/>
            <person name="Blachly J.S."/>
        </authorList>
    </citation>
    <scope>NUCLEOTIDE SEQUENCE [LARGE SCALE GENOMIC DNA]</scope>
    <source>
        <strain evidence="3">B95-8</strain>
        <tissue evidence="3">Cell line</tissue>
    </source>
</reference>
<feature type="compositionally biased region" description="Basic and acidic residues" evidence="1">
    <location>
        <begin position="178"/>
        <end position="192"/>
    </location>
</feature>
<evidence type="ECO:0000313" key="3">
    <source>
        <dbReference type="EMBL" id="KAK2087379.1"/>
    </source>
</evidence>
<dbReference type="EMBL" id="JASSZA010000019">
    <property type="protein sequence ID" value="KAK2087379.1"/>
    <property type="molecule type" value="Genomic_DNA"/>
</dbReference>
<feature type="region of interest" description="Disordered" evidence="1">
    <location>
        <begin position="159"/>
        <end position="209"/>
    </location>
</feature>
<dbReference type="PANTHER" id="PTHR23317:SF65">
    <property type="entry name" value="DEDICATOR OF CYTOKINESIS PROTEIN 6"/>
    <property type="match status" value="1"/>
</dbReference>
<name>A0ABQ9TRI0_SAGOE</name>
<dbReference type="Proteomes" id="UP001266305">
    <property type="component" value="Unassembled WGS sequence"/>
</dbReference>
<evidence type="ECO:0000256" key="1">
    <source>
        <dbReference type="SAM" id="MobiDB-lite"/>
    </source>
</evidence>
<dbReference type="InterPro" id="IPR026791">
    <property type="entry name" value="DOCK"/>
</dbReference>
<proteinExistence type="predicted"/>
<sequence length="287" mass="31721">MAPTALLFEFGASTHPLPPHAPHPQPPGQCDHSHSAPIQVPLTEVVEPLDFEDVLQSRPPEAEPGPLRDLVEFPADDLELLLQPRECRTTEPGIPEDEWSRQTRLVEHKEGGHAGTVVWVCRSTLGSPGGPSALPACPAPFPARYQYLSTAYSPITAETQRERQKGLPRQVFEQDTSGDERSGPEDLDDSRRGSGSPEDTPRSSGASSIFDLRNLTADSLLPSLLERAAPEDVDRRNEVLRRQHRPPALLTLYLAPDEDEAVERCSRPEPPREHFGQRILVKCLSLK</sequence>
<evidence type="ECO:0000313" key="4">
    <source>
        <dbReference type="Proteomes" id="UP001266305"/>
    </source>
</evidence>
<comment type="caution">
    <text evidence="3">The sequence shown here is derived from an EMBL/GenBank/DDBJ whole genome shotgun (WGS) entry which is preliminary data.</text>
</comment>
<evidence type="ECO:0000259" key="2">
    <source>
        <dbReference type="Pfam" id="PF11878"/>
    </source>
</evidence>
<gene>
    <name evidence="3" type="primary">DOCK6_4</name>
    <name evidence="3" type="ORF">P7K49_033286</name>
</gene>
<dbReference type="PANTHER" id="PTHR23317">
    <property type="entry name" value="DEDICATOR OF CYTOKINESIS DOCK"/>
    <property type="match status" value="1"/>
</dbReference>
<feature type="domain" description="Dedicator of cytokinesis C/D N-terminal" evidence="2">
    <location>
        <begin position="44"/>
        <end position="106"/>
    </location>
</feature>